<keyword evidence="6" id="KW-0997">Cell inner membrane</keyword>
<keyword evidence="13 16" id="KW-0472">Membrane</keyword>
<dbReference type="GO" id="GO:0005886">
    <property type="term" value="C:plasma membrane"/>
    <property type="evidence" value="ECO:0007669"/>
    <property type="project" value="UniProtKB-SubCell"/>
</dbReference>
<keyword evidence="7" id="KW-0808">Transferase</keyword>
<organism evidence="19 20">
    <name type="scientific">Hymenobacter crusticola</name>
    <dbReference type="NCBI Taxonomy" id="1770526"/>
    <lineage>
        <taxon>Bacteria</taxon>
        <taxon>Pseudomonadati</taxon>
        <taxon>Bacteroidota</taxon>
        <taxon>Cytophagia</taxon>
        <taxon>Cytophagales</taxon>
        <taxon>Hymenobacteraceae</taxon>
        <taxon>Hymenobacter</taxon>
    </lineage>
</organism>
<evidence type="ECO:0000256" key="13">
    <source>
        <dbReference type="ARBA" id="ARBA00023136"/>
    </source>
</evidence>
<keyword evidence="14" id="KW-0829">Tyrosine-protein kinase</keyword>
<gene>
    <name evidence="19" type="ORF">BXP70_02005</name>
</gene>
<keyword evidence="10" id="KW-0418">Kinase</keyword>
<dbReference type="EMBL" id="MTSE01000001">
    <property type="protein sequence ID" value="OUJ76073.1"/>
    <property type="molecule type" value="Genomic_DNA"/>
</dbReference>
<dbReference type="Pfam" id="PF02706">
    <property type="entry name" value="Wzz"/>
    <property type="match status" value="1"/>
</dbReference>
<dbReference type="SUPFAM" id="SSF52540">
    <property type="entry name" value="P-loop containing nucleoside triphosphate hydrolases"/>
    <property type="match status" value="1"/>
</dbReference>
<dbReference type="PANTHER" id="PTHR32309">
    <property type="entry name" value="TYROSINE-PROTEIN KINASE"/>
    <property type="match status" value="1"/>
</dbReference>
<evidence type="ECO:0000256" key="11">
    <source>
        <dbReference type="ARBA" id="ARBA00022840"/>
    </source>
</evidence>
<dbReference type="GO" id="GO:0005524">
    <property type="term" value="F:ATP binding"/>
    <property type="evidence" value="ECO:0007669"/>
    <property type="project" value="UniProtKB-KW"/>
</dbReference>
<evidence type="ECO:0000259" key="17">
    <source>
        <dbReference type="Pfam" id="PF02706"/>
    </source>
</evidence>
<accession>A0A243WJJ6</accession>
<comment type="similarity">
    <text evidence="2">Belongs to the CpsD/CapB family.</text>
</comment>
<keyword evidence="9" id="KW-0547">Nucleotide-binding</keyword>
<dbReference type="NCBIfam" id="TIGR01007">
    <property type="entry name" value="eps_fam"/>
    <property type="match status" value="1"/>
</dbReference>
<dbReference type="InterPro" id="IPR025669">
    <property type="entry name" value="AAA_dom"/>
</dbReference>
<dbReference type="InterPro" id="IPR003856">
    <property type="entry name" value="LPS_length_determ_N"/>
</dbReference>
<evidence type="ECO:0000313" key="20">
    <source>
        <dbReference type="Proteomes" id="UP000194873"/>
    </source>
</evidence>
<sequence>MESRHTASDEIDLHELFFKLSKRWPLFLASVLIAGLSAWMYLQVKAPTYDFRSTLLIGNQSTGSKQAQELLQLLDPKDKGMKLEDEIGLLTSTDMLRRTLSRLPFSVSYYTVPSSWLNSVKNLQVREQAIGGVPFRVLPVPNKPQLVGVPIYVEPQQDGRYRVHADIKKGELHQLASGELVREVLGTQLDQTVRAGDTLRSPLLTAVIAPEPSYPALPTKERFFFKLQDMPSLVGDYQNRLKVKPIEHESRILELTTQGSVPSKETQFLNTLMAVYVEEDLTQKNQIGQKTIAFLDNEINKIAQARLNAAEAVSSFRASTGVVDATAQSGAGIQRQSELQSSQARLATNLKYYQNMLGYMRSRRAVGQTASPSTAGIEDPAILALVQQLAKLNTERTSVALNATAINPQLVSLDEQISDTKESLIQTLANLIRTANISLGDVNQQLAQVRTQISQMPENERRLAALRTRSDFTDKNYNLLVEKRNEAAIALATNNTDKKVVDPAKQSGLGPSAPKPALVSLIALLAALAIPTGIVLLSDKTNRRIQSKDDLSKVTNIPLLGVVPHGSSADKQAMLHDTRSPISEAFRSIRVSLQYLSSGPDKRFIGVTSSVPGEGKTFCTVNLAAELAQGGRRVILLECDMRRPTMAGYFGIDTRRAHGLSTYLAGTSTLEEARIATDVPNLDAVCCGPIPENPTQLLESRRLADLMQQLREDYDYVLVDIPPMGYVAEFFVLLRYLDANIYVVRQNYTDRGLVNQISELHRDQKVKQIYMIINDVHFAQTYEYRYKGKSSIY</sequence>
<comment type="catalytic activity">
    <reaction evidence="15">
        <text>L-tyrosyl-[protein] + ATP = O-phospho-L-tyrosyl-[protein] + ADP + H(+)</text>
        <dbReference type="Rhea" id="RHEA:10596"/>
        <dbReference type="Rhea" id="RHEA-COMP:10136"/>
        <dbReference type="Rhea" id="RHEA-COMP:20101"/>
        <dbReference type="ChEBI" id="CHEBI:15378"/>
        <dbReference type="ChEBI" id="CHEBI:30616"/>
        <dbReference type="ChEBI" id="CHEBI:46858"/>
        <dbReference type="ChEBI" id="CHEBI:61978"/>
        <dbReference type="ChEBI" id="CHEBI:456216"/>
        <dbReference type="EC" id="2.7.10.2"/>
    </reaction>
</comment>
<evidence type="ECO:0000256" key="16">
    <source>
        <dbReference type="SAM" id="Phobius"/>
    </source>
</evidence>
<dbReference type="InterPro" id="IPR027417">
    <property type="entry name" value="P-loop_NTPase"/>
</dbReference>
<dbReference type="EC" id="2.7.10.2" evidence="4"/>
<dbReference type="InterPro" id="IPR050445">
    <property type="entry name" value="Bact_polysacc_biosynth/exp"/>
</dbReference>
<evidence type="ECO:0000256" key="3">
    <source>
        <dbReference type="ARBA" id="ARBA00008883"/>
    </source>
</evidence>
<keyword evidence="12 16" id="KW-1133">Transmembrane helix</keyword>
<proteinExistence type="inferred from homology"/>
<evidence type="ECO:0000256" key="8">
    <source>
        <dbReference type="ARBA" id="ARBA00022692"/>
    </source>
</evidence>
<evidence type="ECO:0000256" key="9">
    <source>
        <dbReference type="ARBA" id="ARBA00022741"/>
    </source>
</evidence>
<evidence type="ECO:0000256" key="6">
    <source>
        <dbReference type="ARBA" id="ARBA00022519"/>
    </source>
</evidence>
<dbReference type="Proteomes" id="UP000194873">
    <property type="component" value="Unassembled WGS sequence"/>
</dbReference>
<evidence type="ECO:0000259" key="18">
    <source>
        <dbReference type="Pfam" id="PF13614"/>
    </source>
</evidence>
<evidence type="ECO:0000256" key="14">
    <source>
        <dbReference type="ARBA" id="ARBA00023137"/>
    </source>
</evidence>
<evidence type="ECO:0000256" key="12">
    <source>
        <dbReference type="ARBA" id="ARBA00022989"/>
    </source>
</evidence>
<evidence type="ECO:0000256" key="5">
    <source>
        <dbReference type="ARBA" id="ARBA00022475"/>
    </source>
</evidence>
<dbReference type="GO" id="GO:0004715">
    <property type="term" value="F:non-membrane spanning protein tyrosine kinase activity"/>
    <property type="evidence" value="ECO:0007669"/>
    <property type="project" value="UniProtKB-EC"/>
</dbReference>
<feature type="transmembrane region" description="Helical" evidence="16">
    <location>
        <begin position="517"/>
        <end position="538"/>
    </location>
</feature>
<comment type="caution">
    <text evidence="19">The sequence shown here is derived from an EMBL/GenBank/DDBJ whole genome shotgun (WGS) entry which is preliminary data.</text>
</comment>
<evidence type="ECO:0000256" key="7">
    <source>
        <dbReference type="ARBA" id="ARBA00022679"/>
    </source>
</evidence>
<dbReference type="Pfam" id="PF13614">
    <property type="entry name" value="AAA_31"/>
    <property type="match status" value="1"/>
</dbReference>
<keyword evidence="20" id="KW-1185">Reference proteome</keyword>
<dbReference type="Gene3D" id="3.40.50.300">
    <property type="entry name" value="P-loop containing nucleotide triphosphate hydrolases"/>
    <property type="match status" value="1"/>
</dbReference>
<reference evidence="19 20" key="1">
    <citation type="submission" date="2017-01" db="EMBL/GenBank/DDBJ databases">
        <title>A new Hymenobacter.</title>
        <authorList>
            <person name="Liang Y."/>
            <person name="Feng F."/>
        </authorList>
    </citation>
    <scope>NUCLEOTIDE SEQUENCE [LARGE SCALE GENOMIC DNA]</scope>
    <source>
        <strain evidence="19">MIMBbqt21</strain>
    </source>
</reference>
<evidence type="ECO:0000256" key="15">
    <source>
        <dbReference type="ARBA" id="ARBA00051245"/>
    </source>
</evidence>
<dbReference type="AlphaFoldDB" id="A0A243WJJ6"/>
<keyword evidence="8 16" id="KW-0812">Transmembrane</keyword>
<dbReference type="CDD" id="cd05387">
    <property type="entry name" value="BY-kinase"/>
    <property type="match status" value="1"/>
</dbReference>
<evidence type="ECO:0000256" key="10">
    <source>
        <dbReference type="ARBA" id="ARBA00022777"/>
    </source>
</evidence>
<name>A0A243WJJ6_9BACT</name>
<feature type="domain" description="Polysaccharide chain length determinant N-terminal" evidence="17">
    <location>
        <begin position="9"/>
        <end position="102"/>
    </location>
</feature>
<dbReference type="RefSeq" id="WP_086592323.1">
    <property type="nucleotide sequence ID" value="NZ_MTSE01000001.1"/>
</dbReference>
<evidence type="ECO:0000313" key="19">
    <source>
        <dbReference type="EMBL" id="OUJ76073.1"/>
    </source>
</evidence>
<comment type="subcellular location">
    <subcellularLocation>
        <location evidence="1">Cell inner membrane</location>
        <topology evidence="1">Multi-pass membrane protein</topology>
    </subcellularLocation>
</comment>
<dbReference type="OrthoDB" id="9794577at2"/>
<protein>
    <recommendedName>
        <fullName evidence="4">non-specific protein-tyrosine kinase</fullName>
        <ecNumber evidence="4">2.7.10.2</ecNumber>
    </recommendedName>
</protein>
<feature type="transmembrane region" description="Helical" evidence="16">
    <location>
        <begin position="24"/>
        <end position="42"/>
    </location>
</feature>
<feature type="domain" description="AAA" evidence="18">
    <location>
        <begin position="605"/>
        <end position="752"/>
    </location>
</feature>
<dbReference type="InterPro" id="IPR005702">
    <property type="entry name" value="Wzc-like_C"/>
</dbReference>
<dbReference type="PANTHER" id="PTHR32309:SF13">
    <property type="entry name" value="FERRIC ENTEROBACTIN TRANSPORT PROTEIN FEPE"/>
    <property type="match status" value="1"/>
</dbReference>
<evidence type="ECO:0000256" key="4">
    <source>
        <dbReference type="ARBA" id="ARBA00011903"/>
    </source>
</evidence>
<keyword evidence="5" id="KW-1003">Cell membrane</keyword>
<comment type="similarity">
    <text evidence="3">Belongs to the etk/wzc family.</text>
</comment>
<evidence type="ECO:0000256" key="1">
    <source>
        <dbReference type="ARBA" id="ARBA00004429"/>
    </source>
</evidence>
<keyword evidence="11" id="KW-0067">ATP-binding</keyword>
<evidence type="ECO:0000256" key="2">
    <source>
        <dbReference type="ARBA" id="ARBA00007316"/>
    </source>
</evidence>